<dbReference type="Pfam" id="PF00514">
    <property type="entry name" value="Arm"/>
    <property type="match status" value="1"/>
</dbReference>
<accession>A0A068UWU2</accession>
<reference evidence="4" key="1">
    <citation type="journal article" date="2014" name="Science">
        <title>The coffee genome provides insight into the convergent evolution of caffeine biosynthesis.</title>
        <authorList>
            <person name="Denoeud F."/>
            <person name="Carretero-Paulet L."/>
            <person name="Dereeper A."/>
            <person name="Droc G."/>
            <person name="Guyot R."/>
            <person name="Pietrella M."/>
            <person name="Zheng C."/>
            <person name="Alberti A."/>
            <person name="Anthony F."/>
            <person name="Aprea G."/>
            <person name="Aury J.M."/>
            <person name="Bento P."/>
            <person name="Bernard M."/>
            <person name="Bocs S."/>
            <person name="Campa C."/>
            <person name="Cenci A."/>
            <person name="Combes M.C."/>
            <person name="Crouzillat D."/>
            <person name="Da Silva C."/>
            <person name="Daddiego L."/>
            <person name="De Bellis F."/>
            <person name="Dussert S."/>
            <person name="Garsmeur O."/>
            <person name="Gayraud T."/>
            <person name="Guignon V."/>
            <person name="Jahn K."/>
            <person name="Jamilloux V."/>
            <person name="Joet T."/>
            <person name="Labadie K."/>
            <person name="Lan T."/>
            <person name="Leclercq J."/>
            <person name="Lepelley M."/>
            <person name="Leroy T."/>
            <person name="Li L.T."/>
            <person name="Librado P."/>
            <person name="Lopez L."/>
            <person name="Munoz A."/>
            <person name="Noel B."/>
            <person name="Pallavicini A."/>
            <person name="Perrotta G."/>
            <person name="Poncet V."/>
            <person name="Pot D."/>
            <person name="Priyono X."/>
            <person name="Rigoreau M."/>
            <person name="Rouard M."/>
            <person name="Rozas J."/>
            <person name="Tranchant-Dubreuil C."/>
            <person name="VanBuren R."/>
            <person name="Zhang Q."/>
            <person name="Andrade A.C."/>
            <person name="Argout X."/>
            <person name="Bertrand B."/>
            <person name="de Kochko A."/>
            <person name="Graziosi G."/>
            <person name="Henry R.J."/>
            <person name="Jayarama X."/>
            <person name="Ming R."/>
            <person name="Nagai C."/>
            <person name="Rounsley S."/>
            <person name="Sankoff D."/>
            <person name="Giuliano G."/>
            <person name="Albert V.A."/>
            <person name="Wincker P."/>
            <person name="Lashermes P."/>
        </authorList>
    </citation>
    <scope>NUCLEOTIDE SEQUENCE [LARGE SCALE GENOMIC DNA]</scope>
    <source>
        <strain evidence="4">cv. DH200-94</strain>
    </source>
</reference>
<evidence type="ECO:0000313" key="3">
    <source>
        <dbReference type="EMBL" id="CDP12747.1"/>
    </source>
</evidence>
<keyword evidence="4" id="KW-1185">Reference proteome</keyword>
<dbReference type="Gene3D" id="1.25.10.10">
    <property type="entry name" value="Leucine-rich Repeat Variant"/>
    <property type="match status" value="2"/>
</dbReference>
<dbReference type="GO" id="GO:0007166">
    <property type="term" value="P:cell surface receptor signaling pathway"/>
    <property type="evidence" value="ECO:0007669"/>
    <property type="project" value="InterPro"/>
</dbReference>
<dbReference type="SUPFAM" id="SSF48371">
    <property type="entry name" value="ARM repeat"/>
    <property type="match status" value="1"/>
</dbReference>
<dbReference type="Gene3D" id="1.20.930.20">
    <property type="entry name" value="Adaptor protein Cbl, N-terminal domain"/>
    <property type="match status" value="1"/>
</dbReference>
<dbReference type="PhylomeDB" id="A0A068UWU2"/>
<sequence length="599" mass="66637">MATEEEEISIQEDLSLKIKLSNRLVLSAKEAESFKSECSELALHTTQLIEHLLSLARRDTTATFYDRPIRRVTAELSKILPRAIRLARRCKHKKSAKNVLRHVFSVSVSADIEKVSAQIKSSIADLKWLVSLHDCTSGSVNLSLPPMACNDPILAWVWSYIAVLHMGSVKERTDAAQELAAIALINDRNKKIIIEENGIAPLLKLLKESVTCESQIAAASALFNLGNSPERVWLIANDHGISIIVKLLLEMPPMSVQVVLVNLVWRMADLDDGVREEFGRENVVRPLVVLLGMDVVLDELVKKEEPRRTTSMHSLVLMNRQITGNGSNGVYGNSKSLNYGGNRWEKEREKVVESPEVKLKLKESCAMALWKLVKGNLSNSKKIMETKALLVLAKIIEKEKGELQFNCLMTVMELAAVAECDGDFRRMAFKPNSPAAKAILDQLLRMIIENADTQLLIPAIKAIGCLARTFPARETRIIEPLVSLLGNVDKDVVREVAIALVKFVCPDNFNHVEHSKAVVEFNGVSKLVTLVKTNYGSQLYGLLLLCYLAMHVGNSKAFEQVQVLSVLDGDAHDTLAQYPDLSELFAKARHHLTLFKSEA</sequence>
<dbReference type="InterPro" id="IPR056694">
    <property type="entry name" value="DUF7792"/>
</dbReference>
<evidence type="ECO:0000313" key="4">
    <source>
        <dbReference type="Proteomes" id="UP000295252"/>
    </source>
</evidence>
<gene>
    <name evidence="3" type="ORF">GSCOC_T00037380001</name>
</gene>
<dbReference type="STRING" id="49390.A0A068UWU2"/>
<dbReference type="Proteomes" id="UP000295252">
    <property type="component" value="Chromosome VI"/>
</dbReference>
<dbReference type="InterPro" id="IPR000225">
    <property type="entry name" value="Armadillo"/>
</dbReference>
<dbReference type="PANTHER" id="PTHR46168:SF15">
    <property type="entry name" value="ARMADILLO REPEAT-CONTAINING DOMAIN-CONTAINING PROTEIN"/>
    <property type="match status" value="1"/>
</dbReference>
<evidence type="ECO:0000256" key="1">
    <source>
        <dbReference type="ARBA" id="ARBA00022737"/>
    </source>
</evidence>
<proteinExistence type="predicted"/>
<dbReference type="SMART" id="SM00185">
    <property type="entry name" value="ARM"/>
    <property type="match status" value="3"/>
</dbReference>
<dbReference type="Pfam" id="PF25055">
    <property type="entry name" value="DUF7792"/>
    <property type="match status" value="1"/>
</dbReference>
<dbReference type="InterPro" id="IPR016024">
    <property type="entry name" value="ARM-type_fold"/>
</dbReference>
<keyword evidence="1" id="KW-0677">Repeat</keyword>
<dbReference type="InParanoid" id="A0A068UWU2"/>
<dbReference type="AlphaFoldDB" id="A0A068UWU2"/>
<dbReference type="InterPro" id="IPR011989">
    <property type="entry name" value="ARM-like"/>
</dbReference>
<feature type="domain" description="DUF7792" evidence="2">
    <location>
        <begin position="12"/>
        <end position="133"/>
    </location>
</feature>
<dbReference type="InterPro" id="IPR036537">
    <property type="entry name" value="Adaptor_Cbl_N_dom_sf"/>
</dbReference>
<name>A0A068UWU2_COFCA</name>
<dbReference type="OMA" id="KVSCAMA"/>
<evidence type="ECO:0000259" key="2">
    <source>
        <dbReference type="Pfam" id="PF25055"/>
    </source>
</evidence>
<dbReference type="Gramene" id="CDP12747">
    <property type="protein sequence ID" value="CDP12747"/>
    <property type="gene ID" value="GSCOC_T00037380001"/>
</dbReference>
<dbReference type="PANTHER" id="PTHR46168">
    <property type="entry name" value="ARMADILLO REPEAT ONLY 4"/>
    <property type="match status" value="1"/>
</dbReference>
<protein>
    <recommendedName>
        <fullName evidence="2">DUF7792 domain-containing protein</fullName>
    </recommendedName>
</protein>
<dbReference type="EMBL" id="HG739154">
    <property type="protein sequence ID" value="CDP12747.1"/>
    <property type="molecule type" value="Genomic_DNA"/>
</dbReference>
<dbReference type="OrthoDB" id="1683831at2759"/>
<organism evidence="3 4">
    <name type="scientific">Coffea canephora</name>
    <name type="common">Robusta coffee</name>
    <dbReference type="NCBI Taxonomy" id="49390"/>
    <lineage>
        <taxon>Eukaryota</taxon>
        <taxon>Viridiplantae</taxon>
        <taxon>Streptophyta</taxon>
        <taxon>Embryophyta</taxon>
        <taxon>Tracheophyta</taxon>
        <taxon>Spermatophyta</taxon>
        <taxon>Magnoliopsida</taxon>
        <taxon>eudicotyledons</taxon>
        <taxon>Gunneridae</taxon>
        <taxon>Pentapetalae</taxon>
        <taxon>asterids</taxon>
        <taxon>lamiids</taxon>
        <taxon>Gentianales</taxon>
        <taxon>Rubiaceae</taxon>
        <taxon>Ixoroideae</taxon>
        <taxon>Gardenieae complex</taxon>
        <taxon>Bertiereae - Coffeeae clade</taxon>
        <taxon>Coffeeae</taxon>
        <taxon>Coffea</taxon>
    </lineage>
</organism>